<evidence type="ECO:0000256" key="3">
    <source>
        <dbReference type="ARBA" id="ARBA00022833"/>
    </source>
</evidence>
<dbReference type="Proteomes" id="UP000054007">
    <property type="component" value="Unassembled WGS sequence"/>
</dbReference>
<gene>
    <name evidence="5" type="ORF">CYLTODRAFT_425735</name>
</gene>
<evidence type="ECO:0000259" key="4">
    <source>
        <dbReference type="PROSITE" id="PS51292"/>
    </source>
</evidence>
<dbReference type="EMBL" id="KN880667">
    <property type="protein sequence ID" value="KIY63874.1"/>
    <property type="molecule type" value="Genomic_DNA"/>
</dbReference>
<evidence type="ECO:0000256" key="2">
    <source>
        <dbReference type="ARBA" id="ARBA00022771"/>
    </source>
</evidence>
<dbReference type="InterPro" id="IPR013083">
    <property type="entry name" value="Znf_RING/FYVE/PHD"/>
</dbReference>
<proteinExistence type="predicted"/>
<keyword evidence="3" id="KW-0862">Zinc</keyword>
<dbReference type="InterPro" id="IPR011016">
    <property type="entry name" value="Znf_RING-CH"/>
</dbReference>
<dbReference type="Gene3D" id="3.30.40.10">
    <property type="entry name" value="Zinc/RING finger domain, C3HC4 (zinc finger)"/>
    <property type="match status" value="1"/>
</dbReference>
<sequence>MSDYVPSIDDLRVKLCYICRDEEVHTEPTGAVWIHPCRCALIAHEACQSAQTQTRSSSSAAKCNTPYEITSDNPLALRVMNWFCK</sequence>
<keyword evidence="2" id="KW-0863">Zinc-finger</keyword>
<dbReference type="GO" id="GO:0008270">
    <property type="term" value="F:zinc ion binding"/>
    <property type="evidence" value="ECO:0007669"/>
    <property type="project" value="UniProtKB-KW"/>
</dbReference>
<dbReference type="OrthoDB" id="5817083at2759"/>
<evidence type="ECO:0000256" key="1">
    <source>
        <dbReference type="ARBA" id="ARBA00022723"/>
    </source>
</evidence>
<evidence type="ECO:0000313" key="5">
    <source>
        <dbReference type="EMBL" id="KIY63874.1"/>
    </source>
</evidence>
<reference evidence="5 6" key="1">
    <citation type="journal article" date="2015" name="Fungal Genet. Biol.">
        <title>Evolution of novel wood decay mechanisms in Agaricales revealed by the genome sequences of Fistulina hepatica and Cylindrobasidium torrendii.</title>
        <authorList>
            <person name="Floudas D."/>
            <person name="Held B.W."/>
            <person name="Riley R."/>
            <person name="Nagy L.G."/>
            <person name="Koehler G."/>
            <person name="Ransdell A.S."/>
            <person name="Younus H."/>
            <person name="Chow J."/>
            <person name="Chiniquy J."/>
            <person name="Lipzen A."/>
            <person name="Tritt A."/>
            <person name="Sun H."/>
            <person name="Haridas S."/>
            <person name="LaButti K."/>
            <person name="Ohm R.A."/>
            <person name="Kues U."/>
            <person name="Blanchette R.A."/>
            <person name="Grigoriev I.V."/>
            <person name="Minto R.E."/>
            <person name="Hibbett D.S."/>
        </authorList>
    </citation>
    <scope>NUCLEOTIDE SEQUENCE [LARGE SCALE GENOMIC DNA]</scope>
    <source>
        <strain evidence="5 6">FP15055 ss-10</strain>
    </source>
</reference>
<evidence type="ECO:0000313" key="6">
    <source>
        <dbReference type="Proteomes" id="UP000054007"/>
    </source>
</evidence>
<keyword evidence="1" id="KW-0479">Metal-binding</keyword>
<organism evidence="5 6">
    <name type="scientific">Cylindrobasidium torrendii FP15055 ss-10</name>
    <dbReference type="NCBI Taxonomy" id="1314674"/>
    <lineage>
        <taxon>Eukaryota</taxon>
        <taxon>Fungi</taxon>
        <taxon>Dikarya</taxon>
        <taxon>Basidiomycota</taxon>
        <taxon>Agaricomycotina</taxon>
        <taxon>Agaricomycetes</taxon>
        <taxon>Agaricomycetidae</taxon>
        <taxon>Agaricales</taxon>
        <taxon>Marasmiineae</taxon>
        <taxon>Physalacriaceae</taxon>
        <taxon>Cylindrobasidium</taxon>
    </lineage>
</organism>
<keyword evidence="6" id="KW-1185">Reference proteome</keyword>
<name>A0A0D7B136_9AGAR</name>
<protein>
    <recommendedName>
        <fullName evidence="4">RING-CH-type domain-containing protein</fullName>
    </recommendedName>
</protein>
<accession>A0A0D7B136</accession>
<dbReference type="AlphaFoldDB" id="A0A0D7B136"/>
<feature type="domain" description="RING-CH-type" evidence="4">
    <location>
        <begin position="8"/>
        <end position="70"/>
    </location>
</feature>
<dbReference type="PROSITE" id="PS51292">
    <property type="entry name" value="ZF_RING_CH"/>
    <property type="match status" value="1"/>
</dbReference>
<dbReference type="STRING" id="1314674.A0A0D7B136"/>